<dbReference type="GO" id="GO:0006281">
    <property type="term" value="P:DNA repair"/>
    <property type="evidence" value="ECO:0007669"/>
    <property type="project" value="UniProtKB-KW"/>
</dbReference>
<dbReference type="GO" id="GO:0005829">
    <property type="term" value="C:cytosol"/>
    <property type="evidence" value="ECO:0007669"/>
    <property type="project" value="TreeGrafter"/>
</dbReference>
<dbReference type="SUPFAM" id="SSF56672">
    <property type="entry name" value="DNA/RNA polymerases"/>
    <property type="match status" value="1"/>
</dbReference>
<dbReference type="GO" id="GO:0009432">
    <property type="term" value="P:SOS response"/>
    <property type="evidence" value="ECO:0007669"/>
    <property type="project" value="UniProtKB-KW"/>
</dbReference>
<sequence>MVALIDCNNFYASCERVFNPSLIGRPVVVLSNNDGCVIARSSEAKKVGIEMGVPAFKAADLFKKHNVAVYSANFALYGDMSRRVMSVLAGFTPNQEVYSIDECFLDLSGIQEDMRWYGLKMKDKVWQWTGIPVGIGIAPTKALAKIANRIAKKYPSQTGGCHVIDSDEKRLKALKWLPVADIWGVGRKSAMKLNAIGVTKAIDFIQLPESWVRKNMTITGVNLQRELKGIPSIDIVELEKAKSFSVTRTFEKEYDTFDEVKERLITFTSLAAAKVRAQQSLCRRMLIFLQTNFYKDSEEQIARSVEVRLPFPTSSTLEIVDFVVAGLKQIYEPHRHYKRAGVTLYDFIDTINLQPALFPEMNSDPRHERLMDAVDRINHRTKGGVRLASMDAKTFKMHRNHLSREFTTNINDILEVKCD</sequence>
<keyword evidence="3" id="KW-0741">SOS mutagenesis</keyword>
<dbReference type="SUPFAM" id="SSF100879">
    <property type="entry name" value="Lesion bypass DNA polymerase (Y-family), little finger domain"/>
    <property type="match status" value="1"/>
</dbReference>
<keyword evidence="2" id="KW-0227">DNA damage</keyword>
<dbReference type="PANTHER" id="PTHR11076">
    <property type="entry name" value="DNA REPAIR POLYMERASE UMUC / TRANSFERASE FAMILY MEMBER"/>
    <property type="match status" value="1"/>
</dbReference>
<comment type="similarity">
    <text evidence="1">Belongs to the DNA polymerase type-Y family.</text>
</comment>
<gene>
    <name evidence="7" type="primary">umuC</name>
    <name evidence="7" type="ORF">ING2E5B_1354</name>
</gene>
<evidence type="ECO:0000256" key="1">
    <source>
        <dbReference type="ARBA" id="ARBA00010945"/>
    </source>
</evidence>
<protein>
    <submittedName>
        <fullName evidence="7">UmuC protein</fullName>
    </submittedName>
</protein>
<dbReference type="PROSITE" id="PS50173">
    <property type="entry name" value="UMUC"/>
    <property type="match status" value="1"/>
</dbReference>
<accession>A0A098C114</accession>
<dbReference type="InterPro" id="IPR043128">
    <property type="entry name" value="Rev_trsase/Diguanyl_cyclase"/>
</dbReference>
<dbReference type="Proteomes" id="UP000032417">
    <property type="component" value="Chromosome 1"/>
</dbReference>
<keyword evidence="8" id="KW-1185">Reference proteome</keyword>
<dbReference type="InterPro" id="IPR043502">
    <property type="entry name" value="DNA/RNA_pol_sf"/>
</dbReference>
<dbReference type="CDD" id="cd01700">
    <property type="entry name" value="PolY_Pol_V_umuC"/>
    <property type="match status" value="1"/>
</dbReference>
<dbReference type="Gene3D" id="3.30.70.270">
    <property type="match status" value="1"/>
</dbReference>
<evidence type="ECO:0000313" key="7">
    <source>
        <dbReference type="EMBL" id="CEA16103.1"/>
    </source>
</evidence>
<dbReference type="OrthoDB" id="9808813at2"/>
<keyword evidence="4" id="KW-0234">DNA repair</keyword>
<evidence type="ECO:0000256" key="2">
    <source>
        <dbReference type="ARBA" id="ARBA00022763"/>
    </source>
</evidence>
<dbReference type="PATRIC" id="fig|1562970.3.peg.1341"/>
<dbReference type="STRING" id="1562970.ING2E5B_1354"/>
<dbReference type="InterPro" id="IPR050116">
    <property type="entry name" value="DNA_polymerase-Y"/>
</dbReference>
<dbReference type="HOGENOM" id="CLU_012348_3_0_10"/>
<name>A0A098C114_9BACT</name>
<keyword evidence="5" id="KW-0742">SOS response</keyword>
<dbReference type="EMBL" id="LN515532">
    <property type="protein sequence ID" value="CEA16103.1"/>
    <property type="molecule type" value="Genomic_DNA"/>
</dbReference>
<dbReference type="InterPro" id="IPR001126">
    <property type="entry name" value="UmuC"/>
</dbReference>
<dbReference type="Pfam" id="PF00817">
    <property type="entry name" value="IMS"/>
    <property type="match status" value="1"/>
</dbReference>
<dbReference type="GO" id="GO:0003684">
    <property type="term" value="F:damaged DNA binding"/>
    <property type="evidence" value="ECO:0007669"/>
    <property type="project" value="InterPro"/>
</dbReference>
<evidence type="ECO:0000313" key="8">
    <source>
        <dbReference type="Proteomes" id="UP000032417"/>
    </source>
</evidence>
<dbReference type="Gene3D" id="1.10.150.20">
    <property type="entry name" value="5' to 3' exonuclease, C-terminal subdomain"/>
    <property type="match status" value="1"/>
</dbReference>
<dbReference type="InterPro" id="IPR017961">
    <property type="entry name" value="DNA_pol_Y-fam_little_finger"/>
</dbReference>
<dbReference type="InterPro" id="IPR025188">
    <property type="entry name" value="DUF4113"/>
</dbReference>
<dbReference type="Pfam" id="PF13438">
    <property type="entry name" value="DUF4113"/>
    <property type="match status" value="1"/>
</dbReference>
<evidence type="ECO:0000256" key="4">
    <source>
        <dbReference type="ARBA" id="ARBA00023204"/>
    </source>
</evidence>
<dbReference type="Pfam" id="PF11799">
    <property type="entry name" value="IMS_C"/>
    <property type="match status" value="1"/>
</dbReference>
<dbReference type="PANTHER" id="PTHR11076:SF34">
    <property type="entry name" value="PROTEIN UMUC"/>
    <property type="match status" value="1"/>
</dbReference>
<evidence type="ECO:0000256" key="3">
    <source>
        <dbReference type="ARBA" id="ARBA00023199"/>
    </source>
</evidence>
<dbReference type="GO" id="GO:0042276">
    <property type="term" value="P:error-prone translesion synthesis"/>
    <property type="evidence" value="ECO:0007669"/>
    <property type="project" value="TreeGrafter"/>
</dbReference>
<evidence type="ECO:0000256" key="5">
    <source>
        <dbReference type="ARBA" id="ARBA00023236"/>
    </source>
</evidence>
<dbReference type="KEGG" id="pbt:ING2E5B_1354"/>
<organism evidence="7 8">
    <name type="scientific">Fermentimonas caenicola</name>
    <dbReference type="NCBI Taxonomy" id="1562970"/>
    <lineage>
        <taxon>Bacteria</taxon>
        <taxon>Pseudomonadati</taxon>
        <taxon>Bacteroidota</taxon>
        <taxon>Bacteroidia</taxon>
        <taxon>Bacteroidales</taxon>
        <taxon>Dysgonomonadaceae</taxon>
        <taxon>Fermentimonas</taxon>
    </lineage>
</organism>
<dbReference type="InterPro" id="IPR036775">
    <property type="entry name" value="DNA_pol_Y-fam_lit_finger_sf"/>
</dbReference>
<dbReference type="Gene3D" id="3.30.1490.100">
    <property type="entry name" value="DNA polymerase, Y-family, little finger domain"/>
    <property type="match status" value="1"/>
</dbReference>
<dbReference type="GO" id="GO:0003887">
    <property type="term" value="F:DNA-directed DNA polymerase activity"/>
    <property type="evidence" value="ECO:0007669"/>
    <property type="project" value="TreeGrafter"/>
</dbReference>
<evidence type="ECO:0000259" key="6">
    <source>
        <dbReference type="PROSITE" id="PS50173"/>
    </source>
</evidence>
<proteinExistence type="inferred from homology"/>
<dbReference type="Gene3D" id="3.40.1170.60">
    <property type="match status" value="1"/>
</dbReference>
<feature type="domain" description="UmuC" evidence="6">
    <location>
        <begin position="2"/>
        <end position="186"/>
    </location>
</feature>
<reference evidence="7 8" key="1">
    <citation type="submission" date="2014-08" db="EMBL/GenBank/DDBJ databases">
        <authorList>
            <person name="Wibberg D."/>
        </authorList>
    </citation>
    <scope>NUCLEOTIDE SEQUENCE [LARGE SCALE GENOMIC DNA]</scope>
    <source>
        <strain evidence="8">ING2-E5B</strain>
    </source>
</reference>
<dbReference type="AlphaFoldDB" id="A0A098C114"/>